<dbReference type="Proteomes" id="UP000265703">
    <property type="component" value="Unassembled WGS sequence"/>
</dbReference>
<evidence type="ECO:0000313" key="2">
    <source>
        <dbReference type="Proteomes" id="UP000265703"/>
    </source>
</evidence>
<protein>
    <submittedName>
        <fullName evidence="1">Uncharacterized protein</fullName>
    </submittedName>
</protein>
<sequence length="211" mass="24508">MNEKEVSNYPKDSNITWKDNKRTFHYKVIKAGIYPQEPILCQTQKPHSYSIPHVVSNKSPSDAITLFHKQINPGSNTRTSGVLLFGLHLESIHQYRIKPHKKRILKPINEASHSTLTKRAKSMTKQILDNFTNISEHYYNPVDKPILEKVQFSVNNYYKFKVNVNENLVTKENKNEAMVIVVDNGQISQDAYRKLTTIEDELPREWTIAEK</sequence>
<proteinExistence type="predicted"/>
<name>A0A397T3A0_9GLOM</name>
<dbReference type="AlphaFoldDB" id="A0A397T3A0"/>
<keyword evidence="2" id="KW-1185">Reference proteome</keyword>
<accession>A0A397T3A0</accession>
<dbReference type="EMBL" id="QKYT01000153">
    <property type="protein sequence ID" value="RIA91376.1"/>
    <property type="molecule type" value="Genomic_DNA"/>
</dbReference>
<dbReference type="OrthoDB" id="2428816at2759"/>
<comment type="caution">
    <text evidence="1">The sequence shown here is derived from an EMBL/GenBank/DDBJ whole genome shotgun (WGS) entry which is preliminary data.</text>
</comment>
<gene>
    <name evidence="1" type="ORF">C1645_847575</name>
</gene>
<reference evidence="1 2" key="1">
    <citation type="submission" date="2018-06" db="EMBL/GenBank/DDBJ databases">
        <title>Comparative genomics reveals the genomic features of Rhizophagus irregularis, R. cerebriforme, R. diaphanum and Gigaspora rosea, and their symbiotic lifestyle signature.</title>
        <authorList>
            <person name="Morin E."/>
            <person name="San Clemente H."/>
            <person name="Chen E.C.H."/>
            <person name="De La Providencia I."/>
            <person name="Hainaut M."/>
            <person name="Kuo A."/>
            <person name="Kohler A."/>
            <person name="Murat C."/>
            <person name="Tang N."/>
            <person name="Roy S."/>
            <person name="Loubradou J."/>
            <person name="Henrissat B."/>
            <person name="Grigoriev I.V."/>
            <person name="Corradi N."/>
            <person name="Roux C."/>
            <person name="Martin F.M."/>
        </authorList>
    </citation>
    <scope>NUCLEOTIDE SEQUENCE [LARGE SCALE GENOMIC DNA]</scope>
    <source>
        <strain evidence="1 2">DAOM 227022</strain>
    </source>
</reference>
<dbReference type="STRING" id="658196.A0A397T3A0"/>
<evidence type="ECO:0000313" key="1">
    <source>
        <dbReference type="EMBL" id="RIA91376.1"/>
    </source>
</evidence>
<organism evidence="1 2">
    <name type="scientific">Glomus cerebriforme</name>
    <dbReference type="NCBI Taxonomy" id="658196"/>
    <lineage>
        <taxon>Eukaryota</taxon>
        <taxon>Fungi</taxon>
        <taxon>Fungi incertae sedis</taxon>
        <taxon>Mucoromycota</taxon>
        <taxon>Glomeromycotina</taxon>
        <taxon>Glomeromycetes</taxon>
        <taxon>Glomerales</taxon>
        <taxon>Glomeraceae</taxon>
        <taxon>Glomus</taxon>
    </lineage>
</organism>